<evidence type="ECO:0000313" key="2">
    <source>
        <dbReference type="EMBL" id="KAJ1213303.1"/>
    </source>
</evidence>
<dbReference type="EMBL" id="JANPWB010000001">
    <property type="protein sequence ID" value="KAJ1213303.1"/>
    <property type="molecule type" value="Genomic_DNA"/>
</dbReference>
<sequence length="121" mass="13819">MKGRTKTEVCQREEEHGEEGDSRTTQRDRWPQRTMACLSGKLWLSEDRKTQHRLMVRRGGNMWMVGQLEKRRRGILPFCNETDGQLLRGKALWTKTLQLLQGAVVSGKWNSGALKAGHGGQ</sequence>
<comment type="caution">
    <text evidence="2">The sequence shown here is derived from an EMBL/GenBank/DDBJ whole genome shotgun (WGS) entry which is preliminary data.</text>
</comment>
<evidence type="ECO:0000313" key="3">
    <source>
        <dbReference type="Proteomes" id="UP001066276"/>
    </source>
</evidence>
<gene>
    <name evidence="2" type="ORF">NDU88_000941</name>
</gene>
<organism evidence="2 3">
    <name type="scientific">Pleurodeles waltl</name>
    <name type="common">Iberian ribbed newt</name>
    <dbReference type="NCBI Taxonomy" id="8319"/>
    <lineage>
        <taxon>Eukaryota</taxon>
        <taxon>Metazoa</taxon>
        <taxon>Chordata</taxon>
        <taxon>Craniata</taxon>
        <taxon>Vertebrata</taxon>
        <taxon>Euteleostomi</taxon>
        <taxon>Amphibia</taxon>
        <taxon>Batrachia</taxon>
        <taxon>Caudata</taxon>
        <taxon>Salamandroidea</taxon>
        <taxon>Salamandridae</taxon>
        <taxon>Pleurodelinae</taxon>
        <taxon>Pleurodeles</taxon>
    </lineage>
</organism>
<accession>A0AAV7WGX4</accession>
<reference evidence="2" key="1">
    <citation type="journal article" date="2022" name="bioRxiv">
        <title>Sequencing and chromosome-scale assembly of the giantPleurodeles waltlgenome.</title>
        <authorList>
            <person name="Brown T."/>
            <person name="Elewa A."/>
            <person name="Iarovenko S."/>
            <person name="Subramanian E."/>
            <person name="Araus A.J."/>
            <person name="Petzold A."/>
            <person name="Susuki M."/>
            <person name="Suzuki K.-i.T."/>
            <person name="Hayashi T."/>
            <person name="Toyoda A."/>
            <person name="Oliveira C."/>
            <person name="Osipova E."/>
            <person name="Leigh N.D."/>
            <person name="Simon A."/>
            <person name="Yun M.H."/>
        </authorList>
    </citation>
    <scope>NUCLEOTIDE SEQUENCE</scope>
    <source>
        <strain evidence="2">20211129_DDA</strain>
        <tissue evidence="2">Liver</tissue>
    </source>
</reference>
<proteinExistence type="predicted"/>
<feature type="region of interest" description="Disordered" evidence="1">
    <location>
        <begin position="1"/>
        <end position="30"/>
    </location>
</feature>
<evidence type="ECO:0000256" key="1">
    <source>
        <dbReference type="SAM" id="MobiDB-lite"/>
    </source>
</evidence>
<protein>
    <submittedName>
        <fullName evidence="2">Uncharacterized protein</fullName>
    </submittedName>
</protein>
<name>A0AAV7WGX4_PLEWA</name>
<keyword evidence="3" id="KW-1185">Reference proteome</keyword>
<dbReference type="Proteomes" id="UP001066276">
    <property type="component" value="Chromosome 1_1"/>
</dbReference>
<dbReference type="AlphaFoldDB" id="A0AAV7WGX4"/>